<keyword evidence="2" id="KW-0378">Hydrolase</keyword>
<keyword evidence="1" id="KW-0479">Metal-binding</keyword>
<gene>
    <name evidence="5" type="ORF">TRFO_14749</name>
</gene>
<dbReference type="VEuPathDB" id="TrichDB:TRFO_14749"/>
<sequence length="1066" mass="121040">MTPRKQISVRSRNNTVNLNESTTESFFSSLSSQAPPNEKTNNRTIAAQDLKLRKLDSQIKLDEAIESFLLTFPEKPMHASIESFMSSKIVSGNVIFWHEIASIQKLYSPKLDVAVSHNDTIVGFAFSHRGLLKIPIAAQHFSYNEDIDSKIVNPKSSLILFPLHDSHDNIIGVVEIQKKFTDPTITENDEKIANEFMKKFKVFSHFLMHTPAPTKSIVELMNLFEIGQFLIMFQKKMNVIFNCRVAEIWRTDKKTSISTRYINHAETIKIGDEGIIGHVSKKMQMFNCSSNKMLSSYFEPTDGEEDAALLAYPIYDRQLDSIFTIVLRGMPKKMFTTQDENILAQTAPFILTSFKNSIKFSEAIAKNEQIKTLSDLTTVLPEFGQRMKAEDIVNKSMSILETITAADRGTFYITDHKAETITSIYAKNVKDPITQRFNKGISGGVVRSADVHNTADAYEDVRFDSTTDLITGYKTKSLLTVPIVDATGMVVSIVQLLNKQDWNPFNQLDIDSSRLCGTICSCLINNAVINGRLSRLTRRTTTFFSMIPDLLNPAPDFRKTLQNLLPSIREIVKVEKIVIFVADHASNLLVPRLWDGPIDKPDAITLSSGIAASCAESNKSFFVNDITKDGRVDHTVDNNYQNICIAPLLALQDPNKHFSSSLQMKSPRGSPRVNSDSKSNDGLSRCIGVIELLDKTKGGFEDNDLMFVQCISTIFSLFFDNYKLQSVIQQGKSLWKLDQLISPAYRKKTILPPKLELPPEILNNIETLQFFSYDLMVNDGDYKFIFYIFNKFKLLETFKIDNLTLFNAIYAAKHSYKDNYYHNWMHAIDMAQLLMFEIEKGNLTTVFHPTEILALFISVIFSYSYDDGTSNSFQINSETPLGTLIGNLPLTVSHCSSAIRILSKPKCNIFSNLDSYDVKQIWKTIITLMMEIITDDVSDMIKECQKIMKTSTIDLNNRGTRQTLMIMLIKCADMAPFCRPFGINLKWQPLIMNSMFYLGDKETENGLGFSNRHNSRDHHIKALAMIEMMDKSAYPAFEALVGLRKELGILFDMTKENFQKWKDRRK</sequence>
<evidence type="ECO:0000256" key="1">
    <source>
        <dbReference type="ARBA" id="ARBA00022723"/>
    </source>
</evidence>
<dbReference type="GeneID" id="94832701"/>
<dbReference type="PROSITE" id="PS51845">
    <property type="entry name" value="PDEASE_I_2"/>
    <property type="match status" value="1"/>
</dbReference>
<dbReference type="SUPFAM" id="SSF55781">
    <property type="entry name" value="GAF domain-like"/>
    <property type="match status" value="4"/>
</dbReference>
<reference evidence="5" key="1">
    <citation type="submission" date="2016-10" db="EMBL/GenBank/DDBJ databases">
        <authorList>
            <person name="Benchimol M."/>
            <person name="Almeida L.G."/>
            <person name="Vasconcelos A.T."/>
            <person name="Perreira-Neves A."/>
            <person name="Rosa I.A."/>
            <person name="Tasca T."/>
            <person name="Bogo M.R."/>
            <person name="de Souza W."/>
        </authorList>
    </citation>
    <scope>NUCLEOTIDE SEQUENCE [LARGE SCALE GENOMIC DNA]</scope>
    <source>
        <strain evidence="5">K</strain>
    </source>
</reference>
<dbReference type="InterPro" id="IPR029016">
    <property type="entry name" value="GAF-like_dom_sf"/>
</dbReference>
<dbReference type="EMBL" id="MLAK01000314">
    <property type="protein sequence ID" value="OHT14817.1"/>
    <property type="molecule type" value="Genomic_DNA"/>
</dbReference>
<dbReference type="GO" id="GO:0007165">
    <property type="term" value="P:signal transduction"/>
    <property type="evidence" value="ECO:0007669"/>
    <property type="project" value="InterPro"/>
</dbReference>
<dbReference type="RefSeq" id="XP_068367953.1">
    <property type="nucleotide sequence ID" value="XM_068497997.1"/>
</dbReference>
<dbReference type="SMART" id="SM00065">
    <property type="entry name" value="GAF"/>
    <property type="match status" value="2"/>
</dbReference>
<evidence type="ECO:0000313" key="6">
    <source>
        <dbReference type="Proteomes" id="UP000179807"/>
    </source>
</evidence>
<evidence type="ECO:0000313" key="5">
    <source>
        <dbReference type="EMBL" id="OHT14817.1"/>
    </source>
</evidence>
<evidence type="ECO:0000256" key="2">
    <source>
        <dbReference type="ARBA" id="ARBA00022801"/>
    </source>
</evidence>
<evidence type="ECO:0000256" key="3">
    <source>
        <dbReference type="SAM" id="MobiDB-lite"/>
    </source>
</evidence>
<name>A0A1J4KU61_9EUKA</name>
<dbReference type="InterPro" id="IPR003018">
    <property type="entry name" value="GAF"/>
</dbReference>
<keyword evidence="6" id="KW-1185">Reference proteome</keyword>
<dbReference type="Pfam" id="PF00233">
    <property type="entry name" value="PDEase_I"/>
    <property type="match status" value="1"/>
</dbReference>
<organism evidence="5 6">
    <name type="scientific">Tritrichomonas foetus</name>
    <dbReference type="NCBI Taxonomy" id="1144522"/>
    <lineage>
        <taxon>Eukaryota</taxon>
        <taxon>Metamonada</taxon>
        <taxon>Parabasalia</taxon>
        <taxon>Tritrichomonadida</taxon>
        <taxon>Tritrichomonadidae</taxon>
        <taxon>Tritrichomonas</taxon>
    </lineage>
</organism>
<evidence type="ECO:0000259" key="4">
    <source>
        <dbReference type="PROSITE" id="PS51845"/>
    </source>
</evidence>
<accession>A0A1J4KU61</accession>
<dbReference type="GO" id="GO:0046872">
    <property type="term" value="F:metal ion binding"/>
    <property type="evidence" value="ECO:0007669"/>
    <property type="project" value="UniProtKB-KW"/>
</dbReference>
<dbReference type="AlphaFoldDB" id="A0A1J4KU61"/>
<dbReference type="Gene3D" id="1.10.1300.10">
    <property type="entry name" value="3'5'-cyclic nucleotide phosphodiesterase, catalytic domain"/>
    <property type="match status" value="1"/>
</dbReference>
<dbReference type="GO" id="GO:0004114">
    <property type="term" value="F:3',5'-cyclic-nucleotide phosphodiesterase activity"/>
    <property type="evidence" value="ECO:0007669"/>
    <property type="project" value="InterPro"/>
</dbReference>
<dbReference type="Gene3D" id="3.30.450.40">
    <property type="match status" value="3"/>
</dbReference>
<comment type="caution">
    <text evidence="5">The sequence shown here is derived from an EMBL/GenBank/DDBJ whole genome shotgun (WGS) entry which is preliminary data.</text>
</comment>
<feature type="region of interest" description="Disordered" evidence="3">
    <location>
        <begin position="658"/>
        <end position="680"/>
    </location>
</feature>
<dbReference type="Proteomes" id="UP000179807">
    <property type="component" value="Unassembled WGS sequence"/>
</dbReference>
<dbReference type="PANTHER" id="PTHR11347">
    <property type="entry name" value="CYCLIC NUCLEOTIDE PHOSPHODIESTERASE"/>
    <property type="match status" value="1"/>
</dbReference>
<dbReference type="Pfam" id="PF01590">
    <property type="entry name" value="GAF"/>
    <property type="match status" value="1"/>
</dbReference>
<dbReference type="InterPro" id="IPR036971">
    <property type="entry name" value="PDEase_catalytic_dom_sf"/>
</dbReference>
<dbReference type="SUPFAM" id="SSF109604">
    <property type="entry name" value="HD-domain/PDEase-like"/>
    <property type="match status" value="1"/>
</dbReference>
<feature type="domain" description="PDEase" evidence="4">
    <location>
        <begin position="738"/>
        <end position="1066"/>
    </location>
</feature>
<proteinExistence type="predicted"/>
<protein>
    <submittedName>
        <fullName evidence="5">3'5'-cyclic nucleotide phosphodiesterase family protein</fullName>
    </submittedName>
</protein>
<dbReference type="InterPro" id="IPR002073">
    <property type="entry name" value="PDEase_catalytic_dom"/>
</dbReference>